<comment type="caution">
    <text evidence="1">The sequence shown here is derived from an EMBL/GenBank/DDBJ whole genome shotgun (WGS) entry which is preliminary data.</text>
</comment>
<evidence type="ECO:0000313" key="2">
    <source>
        <dbReference type="Proteomes" id="UP001620460"/>
    </source>
</evidence>
<accession>A0ABW8JXR6</accession>
<organism evidence="1 2">
    <name type="scientific">Dyella ginsengisoli</name>
    <dbReference type="NCBI Taxonomy" id="363848"/>
    <lineage>
        <taxon>Bacteria</taxon>
        <taxon>Pseudomonadati</taxon>
        <taxon>Pseudomonadota</taxon>
        <taxon>Gammaproteobacteria</taxon>
        <taxon>Lysobacterales</taxon>
        <taxon>Rhodanobacteraceae</taxon>
        <taxon>Dyella</taxon>
    </lineage>
</organism>
<sequence length="384" mass="43736">MEIVLHTDERRSTLGRHYRAAFADAVELYVVSAYLTEWDVAIKLAPSCKRFRFIIGKDFGITRKEACRKVLKWLPAGRKSDFMVADEIIGFHPKAIIWRTSAGQTLMLIGSSNLSRAAFDSNVEANVVLEVSENQFEEAKVWIEWIEARSVPVSEDWLDQYVEAARKPGHGNGKRGPARHHGAAVTAFKLPLPAQAAKLLRDRRNNLAAYARRRTGLMRLFQRAADKKITSKQFFGELPEHWSWKLGNRLQGRGWERLGKRANFQELARSFVAIVNTPKRDRDDVVRVELDRLDTRGNQARKAFLSEMLCLQFPEEYPVLNKPVRVFLAKNLFTAPRGSSEGGMYIDLARKLRLALRANPAYPAKNLAELDTLIWASSEYNPSK</sequence>
<evidence type="ECO:0000313" key="1">
    <source>
        <dbReference type="EMBL" id="MFK2905955.1"/>
    </source>
</evidence>
<dbReference type="RefSeq" id="WP_404635850.1">
    <property type="nucleotide sequence ID" value="NZ_JADIKM010000006.1"/>
</dbReference>
<proteinExistence type="predicted"/>
<protein>
    <recommendedName>
        <fullName evidence="3">Phospholipase D-like domain-containing protein</fullName>
    </recommendedName>
</protein>
<evidence type="ECO:0008006" key="3">
    <source>
        <dbReference type="Google" id="ProtNLM"/>
    </source>
</evidence>
<name>A0ABW8JXR6_9GAMM</name>
<dbReference type="EMBL" id="JADIKM010000006">
    <property type="protein sequence ID" value="MFK2905955.1"/>
    <property type="molecule type" value="Genomic_DNA"/>
</dbReference>
<reference evidence="1 2" key="1">
    <citation type="submission" date="2020-10" db="EMBL/GenBank/DDBJ databases">
        <title>Phylogeny of dyella-like bacteria.</title>
        <authorList>
            <person name="Fu J."/>
        </authorList>
    </citation>
    <scope>NUCLEOTIDE SEQUENCE [LARGE SCALE GENOMIC DNA]</scope>
    <source>
        <strain evidence="1 2">Gsoil3046</strain>
    </source>
</reference>
<dbReference type="Gene3D" id="3.30.870.10">
    <property type="entry name" value="Endonuclease Chain A"/>
    <property type="match status" value="1"/>
</dbReference>
<gene>
    <name evidence="1" type="ORF">ISP17_18490</name>
</gene>
<dbReference type="Proteomes" id="UP001620460">
    <property type="component" value="Unassembled WGS sequence"/>
</dbReference>
<keyword evidence="2" id="KW-1185">Reference proteome</keyword>